<dbReference type="SUPFAM" id="SSF51306">
    <property type="entry name" value="LexA/Signal peptidase"/>
    <property type="match status" value="1"/>
</dbReference>
<dbReference type="Gene3D" id="1.10.260.40">
    <property type="entry name" value="lambda repressor-like DNA-binding domains"/>
    <property type="match status" value="1"/>
</dbReference>
<dbReference type="Gene3D" id="2.10.109.10">
    <property type="entry name" value="Umud Fragment, subunit A"/>
    <property type="match status" value="1"/>
</dbReference>
<dbReference type="CDD" id="cd00093">
    <property type="entry name" value="HTH_XRE"/>
    <property type="match status" value="1"/>
</dbReference>
<dbReference type="GO" id="GO:0003677">
    <property type="term" value="F:DNA binding"/>
    <property type="evidence" value="ECO:0007669"/>
    <property type="project" value="InterPro"/>
</dbReference>
<dbReference type="SMART" id="SM00530">
    <property type="entry name" value="HTH_XRE"/>
    <property type="match status" value="1"/>
</dbReference>
<name>A0A9D1Z4F6_9FIRM</name>
<dbReference type="InterPro" id="IPR010982">
    <property type="entry name" value="Lambda_DNA-bd_dom_sf"/>
</dbReference>
<dbReference type="Pfam" id="PF00717">
    <property type="entry name" value="Peptidase_S24"/>
    <property type="match status" value="1"/>
</dbReference>
<organism evidence="2 3">
    <name type="scientific">Candidatus Intestinimonas merdavium</name>
    <dbReference type="NCBI Taxonomy" id="2838622"/>
    <lineage>
        <taxon>Bacteria</taxon>
        <taxon>Bacillati</taxon>
        <taxon>Bacillota</taxon>
        <taxon>Clostridia</taxon>
        <taxon>Eubacteriales</taxon>
        <taxon>Intestinimonas</taxon>
    </lineage>
</organism>
<dbReference type="PROSITE" id="PS50943">
    <property type="entry name" value="HTH_CROC1"/>
    <property type="match status" value="1"/>
</dbReference>
<dbReference type="InterPro" id="IPR015927">
    <property type="entry name" value="Peptidase_S24_S26A/B/C"/>
</dbReference>
<protein>
    <submittedName>
        <fullName evidence="2">XRE family transcriptional regulator</fullName>
    </submittedName>
</protein>
<dbReference type="InterPro" id="IPR001387">
    <property type="entry name" value="Cro/C1-type_HTH"/>
</dbReference>
<dbReference type="Proteomes" id="UP000886824">
    <property type="component" value="Unassembled WGS sequence"/>
</dbReference>
<comment type="caution">
    <text evidence="2">The sequence shown here is derived from an EMBL/GenBank/DDBJ whole genome shotgun (WGS) entry which is preliminary data.</text>
</comment>
<dbReference type="EMBL" id="DXCX01000047">
    <property type="protein sequence ID" value="HIY73223.1"/>
    <property type="molecule type" value="Genomic_DNA"/>
</dbReference>
<dbReference type="AlphaFoldDB" id="A0A9D1Z4F6"/>
<feature type="domain" description="HTH cro/C1-type" evidence="1">
    <location>
        <begin position="7"/>
        <end position="62"/>
    </location>
</feature>
<gene>
    <name evidence="2" type="ORF">H9826_04505</name>
</gene>
<sequence length="277" mass="30109">MSMTNKLSLAKRRSGLTSAALSRRSGVPLSTVNKILSGQTVHPSPQSLERLCQALDISMGYLLDDTIPDEYYLSAQCEGSSLHYLSQQEWELVRDYGVLTVQGRQMVDALLEMLLALSPLPLPTGRRRLLLCIQPIAQGQRGALMDGFDFSILDASSDCVTGGADFAVLLTDGSMAPVYAPGTMLAVKRGTVAVNQLGLFLHNRELFPRKLSRSSGRTKLVAINVSYKDILVRPEDELSCMGAILGAVRDYTRIPKAGAPSCGNAIADFLYSQRIKL</sequence>
<accession>A0A9D1Z4F6</accession>
<dbReference type="InterPro" id="IPR036286">
    <property type="entry name" value="LexA/Signal_pep-like_sf"/>
</dbReference>
<evidence type="ECO:0000313" key="2">
    <source>
        <dbReference type="EMBL" id="HIY73223.1"/>
    </source>
</evidence>
<evidence type="ECO:0000259" key="1">
    <source>
        <dbReference type="PROSITE" id="PS50943"/>
    </source>
</evidence>
<reference evidence="2" key="1">
    <citation type="journal article" date="2021" name="PeerJ">
        <title>Extensive microbial diversity within the chicken gut microbiome revealed by metagenomics and culture.</title>
        <authorList>
            <person name="Gilroy R."/>
            <person name="Ravi A."/>
            <person name="Getino M."/>
            <person name="Pursley I."/>
            <person name="Horton D.L."/>
            <person name="Alikhan N.F."/>
            <person name="Baker D."/>
            <person name="Gharbi K."/>
            <person name="Hall N."/>
            <person name="Watson M."/>
            <person name="Adriaenssens E.M."/>
            <person name="Foster-Nyarko E."/>
            <person name="Jarju S."/>
            <person name="Secka A."/>
            <person name="Antonio M."/>
            <person name="Oren A."/>
            <person name="Chaudhuri R.R."/>
            <person name="La Ragione R."/>
            <person name="Hildebrand F."/>
            <person name="Pallen M.J."/>
        </authorList>
    </citation>
    <scope>NUCLEOTIDE SEQUENCE</scope>
    <source>
        <strain evidence="2">CHK33-7979</strain>
    </source>
</reference>
<reference evidence="2" key="2">
    <citation type="submission" date="2021-04" db="EMBL/GenBank/DDBJ databases">
        <authorList>
            <person name="Gilroy R."/>
        </authorList>
    </citation>
    <scope>NUCLEOTIDE SEQUENCE</scope>
    <source>
        <strain evidence="2">CHK33-7979</strain>
    </source>
</reference>
<proteinExistence type="predicted"/>
<dbReference type="Pfam" id="PF01381">
    <property type="entry name" value="HTH_3"/>
    <property type="match status" value="1"/>
</dbReference>
<evidence type="ECO:0000313" key="3">
    <source>
        <dbReference type="Proteomes" id="UP000886824"/>
    </source>
</evidence>
<dbReference type="SUPFAM" id="SSF47413">
    <property type="entry name" value="lambda repressor-like DNA-binding domains"/>
    <property type="match status" value="1"/>
</dbReference>